<keyword evidence="1 4" id="KW-0808">Transferase</keyword>
<evidence type="ECO:0000313" key="7">
    <source>
        <dbReference type="Proteomes" id="UP000318704"/>
    </source>
</evidence>
<accession>A0A517VWJ3</accession>
<comment type="catalytic activity">
    <reaction evidence="4">
        <text>2 cob(II)alamin + reduced [electron-transfer flavoprotein] + 2 ATP = 2 adenosylcob(III)alamin + 2 triphosphate + oxidized [electron-transfer flavoprotein] + 3 H(+)</text>
        <dbReference type="Rhea" id="RHEA:28671"/>
        <dbReference type="Rhea" id="RHEA-COMP:10685"/>
        <dbReference type="Rhea" id="RHEA-COMP:10686"/>
        <dbReference type="ChEBI" id="CHEBI:15378"/>
        <dbReference type="ChEBI" id="CHEBI:16304"/>
        <dbReference type="ChEBI" id="CHEBI:18036"/>
        <dbReference type="ChEBI" id="CHEBI:18408"/>
        <dbReference type="ChEBI" id="CHEBI:30616"/>
        <dbReference type="ChEBI" id="CHEBI:57692"/>
        <dbReference type="ChEBI" id="CHEBI:58307"/>
        <dbReference type="EC" id="2.5.1.17"/>
    </reaction>
</comment>
<dbReference type="EMBL" id="CP037920">
    <property type="protein sequence ID" value="QDT97362.1"/>
    <property type="molecule type" value="Genomic_DNA"/>
</dbReference>
<evidence type="ECO:0000256" key="1">
    <source>
        <dbReference type="ARBA" id="ARBA00022679"/>
    </source>
</evidence>
<dbReference type="UniPathway" id="UPA00148">
    <property type="reaction ID" value="UER00233"/>
</dbReference>
<proteinExistence type="inferred from homology"/>
<evidence type="ECO:0000256" key="4">
    <source>
        <dbReference type="RuleBase" id="RU366026"/>
    </source>
</evidence>
<dbReference type="GO" id="GO:0008817">
    <property type="term" value="F:corrinoid adenosyltransferase activity"/>
    <property type="evidence" value="ECO:0007669"/>
    <property type="project" value="UniProtKB-UniRule"/>
</dbReference>
<dbReference type="PANTHER" id="PTHR12213:SF0">
    <property type="entry name" value="CORRINOID ADENOSYLTRANSFERASE MMAB"/>
    <property type="match status" value="1"/>
</dbReference>
<keyword evidence="3 4" id="KW-0067">ATP-binding</keyword>
<evidence type="ECO:0000256" key="2">
    <source>
        <dbReference type="ARBA" id="ARBA00022741"/>
    </source>
</evidence>
<protein>
    <recommendedName>
        <fullName evidence="4">Corrinoid adenosyltransferase</fullName>
        <ecNumber evidence="4">2.5.1.17</ecNumber>
    </recommendedName>
    <alternativeName>
        <fullName evidence="4">Cob(II)alamin adenosyltransferase</fullName>
    </alternativeName>
    <alternativeName>
        <fullName evidence="4">Cob(II)yrinic acid a,c-diamide adenosyltransferase</fullName>
    </alternativeName>
    <alternativeName>
        <fullName evidence="4">Cobinamide/cobalamin adenosyltransferase</fullName>
    </alternativeName>
</protein>
<dbReference type="InterPro" id="IPR036451">
    <property type="entry name" value="CblAdoTrfase-like_sf"/>
</dbReference>
<dbReference type="GO" id="GO:0005524">
    <property type="term" value="F:ATP binding"/>
    <property type="evidence" value="ECO:0007669"/>
    <property type="project" value="UniProtKB-UniRule"/>
</dbReference>
<dbReference type="PANTHER" id="PTHR12213">
    <property type="entry name" value="CORRINOID ADENOSYLTRANSFERASE"/>
    <property type="match status" value="1"/>
</dbReference>
<dbReference type="EC" id="2.5.1.17" evidence="4"/>
<dbReference type="InterPro" id="IPR016030">
    <property type="entry name" value="CblAdoTrfase-like"/>
</dbReference>
<name>A0A517VWJ3_9PLAN</name>
<keyword evidence="2 4" id="KW-0547">Nucleotide-binding</keyword>
<feature type="domain" description="Cobalamin adenosyltransferase-like" evidence="5">
    <location>
        <begin position="12"/>
        <end position="186"/>
    </location>
</feature>
<dbReference type="Pfam" id="PF01923">
    <property type="entry name" value="Cob_adeno_trans"/>
    <property type="match status" value="1"/>
</dbReference>
<reference evidence="6 7" key="1">
    <citation type="submission" date="2019-03" db="EMBL/GenBank/DDBJ databases">
        <title>Deep-cultivation of Planctomycetes and their phenomic and genomic characterization uncovers novel biology.</title>
        <authorList>
            <person name="Wiegand S."/>
            <person name="Jogler M."/>
            <person name="Boedeker C."/>
            <person name="Pinto D."/>
            <person name="Vollmers J."/>
            <person name="Rivas-Marin E."/>
            <person name="Kohn T."/>
            <person name="Peeters S.H."/>
            <person name="Heuer A."/>
            <person name="Rast P."/>
            <person name="Oberbeckmann S."/>
            <person name="Bunk B."/>
            <person name="Jeske O."/>
            <person name="Meyerdierks A."/>
            <person name="Storesund J.E."/>
            <person name="Kallscheuer N."/>
            <person name="Luecker S."/>
            <person name="Lage O.M."/>
            <person name="Pohl T."/>
            <person name="Merkel B.J."/>
            <person name="Hornburger P."/>
            <person name="Mueller R.-W."/>
            <person name="Bruemmer F."/>
            <person name="Labrenz M."/>
            <person name="Spormann A.M."/>
            <person name="Op den Camp H."/>
            <person name="Overmann J."/>
            <person name="Amann R."/>
            <person name="Jetten M.S.M."/>
            <person name="Mascher T."/>
            <person name="Medema M.H."/>
            <person name="Devos D.P."/>
            <person name="Kaster A.-K."/>
            <person name="Ovreas L."/>
            <person name="Rohde M."/>
            <person name="Galperin M.Y."/>
            <person name="Jogler C."/>
        </authorList>
    </citation>
    <scope>NUCLEOTIDE SEQUENCE [LARGE SCALE GENOMIC DNA]</scope>
    <source>
        <strain evidence="6 7">V144</strain>
    </source>
</reference>
<dbReference type="InterPro" id="IPR029499">
    <property type="entry name" value="PduO-typ"/>
</dbReference>
<evidence type="ECO:0000313" key="6">
    <source>
        <dbReference type="EMBL" id="QDT97362.1"/>
    </source>
</evidence>
<evidence type="ECO:0000256" key="3">
    <source>
        <dbReference type="ARBA" id="ARBA00022840"/>
    </source>
</evidence>
<dbReference type="AlphaFoldDB" id="A0A517VWJ3"/>
<dbReference type="GO" id="GO:0009236">
    <property type="term" value="P:cobalamin biosynthetic process"/>
    <property type="evidence" value="ECO:0007669"/>
    <property type="project" value="UniProtKB-UniRule"/>
</dbReference>
<sequence>MSERGKVHLNMIVTKTGDQGETYLNDSSRVSKASTRIKALALIETISVKLGFFIHECRQDQLKLSLPEEGVCVLNLEQLANSFQQEMYDLGSDLSTPIKSEETIVRFPVEKAEEITKLISKLTPTLEPLDSFILPQGSLRVLLAHDIRTTIRQAETLVWDIEEAINPAVTLYLNRLSDFWFVLGRILQSEDQLTTDEITKKWEPNQEHERGIQIQETK</sequence>
<comment type="pathway">
    <text evidence="4">Cofactor biosynthesis; adenosylcobalamin biosynthesis; adenosylcobalamin from cob(II)yrinate a,c-diamide: step 2/7.</text>
</comment>
<dbReference type="SUPFAM" id="SSF89028">
    <property type="entry name" value="Cobalamin adenosyltransferase-like"/>
    <property type="match status" value="1"/>
</dbReference>
<keyword evidence="4" id="KW-0169">Cobalamin biosynthesis</keyword>
<dbReference type="RefSeq" id="WP_144985724.1">
    <property type="nucleotide sequence ID" value="NZ_CP037920.1"/>
</dbReference>
<evidence type="ECO:0000259" key="5">
    <source>
        <dbReference type="Pfam" id="PF01923"/>
    </source>
</evidence>
<dbReference type="KEGG" id="gaw:V144x_28360"/>
<gene>
    <name evidence="6" type="ORF">V144x_28360</name>
</gene>
<dbReference type="Proteomes" id="UP000318704">
    <property type="component" value="Chromosome"/>
</dbReference>
<comment type="similarity">
    <text evidence="4">Belongs to the Cob(I)alamin adenosyltransferase family.</text>
</comment>
<comment type="catalytic activity">
    <reaction evidence="4">
        <text>2 cob(II)yrinate a,c diamide + reduced [electron-transfer flavoprotein] + 2 ATP = 2 adenosylcob(III)yrinate a,c-diamide + 2 triphosphate + oxidized [electron-transfer flavoprotein] + 3 H(+)</text>
        <dbReference type="Rhea" id="RHEA:11528"/>
        <dbReference type="Rhea" id="RHEA-COMP:10685"/>
        <dbReference type="Rhea" id="RHEA-COMP:10686"/>
        <dbReference type="ChEBI" id="CHEBI:15378"/>
        <dbReference type="ChEBI" id="CHEBI:18036"/>
        <dbReference type="ChEBI" id="CHEBI:30616"/>
        <dbReference type="ChEBI" id="CHEBI:57692"/>
        <dbReference type="ChEBI" id="CHEBI:58307"/>
        <dbReference type="ChEBI" id="CHEBI:58503"/>
        <dbReference type="ChEBI" id="CHEBI:58537"/>
        <dbReference type="EC" id="2.5.1.17"/>
    </reaction>
</comment>
<organism evidence="6 7">
    <name type="scientific">Gimesia aquarii</name>
    <dbReference type="NCBI Taxonomy" id="2527964"/>
    <lineage>
        <taxon>Bacteria</taxon>
        <taxon>Pseudomonadati</taxon>
        <taxon>Planctomycetota</taxon>
        <taxon>Planctomycetia</taxon>
        <taxon>Planctomycetales</taxon>
        <taxon>Planctomycetaceae</taxon>
        <taxon>Gimesia</taxon>
    </lineage>
</organism>
<dbReference type="Gene3D" id="1.20.1200.10">
    <property type="entry name" value="Cobalamin adenosyltransferase-like"/>
    <property type="match status" value="1"/>
</dbReference>